<gene>
    <name evidence="5" type="primary">bepF_2</name>
    <name evidence="5" type="ORF">Pan181_27890</name>
</gene>
<dbReference type="NCBIfam" id="TIGR01730">
    <property type="entry name" value="RND_mfp"/>
    <property type="match status" value="1"/>
</dbReference>
<dbReference type="InterPro" id="IPR058637">
    <property type="entry name" value="YknX-like_C"/>
</dbReference>
<dbReference type="InterPro" id="IPR058625">
    <property type="entry name" value="MdtA-like_BSH"/>
</dbReference>
<accession>A0A518APC6</accession>
<dbReference type="GO" id="GO:0046677">
    <property type="term" value="P:response to antibiotic"/>
    <property type="evidence" value="ECO:0007669"/>
    <property type="project" value="TreeGrafter"/>
</dbReference>
<evidence type="ECO:0000313" key="5">
    <source>
        <dbReference type="EMBL" id="QDU56579.1"/>
    </source>
</evidence>
<feature type="domain" description="Multidrug resistance protein MdtA-like barrel-sandwich hybrid" evidence="2">
    <location>
        <begin position="62"/>
        <end position="183"/>
    </location>
</feature>
<evidence type="ECO:0000313" key="6">
    <source>
        <dbReference type="Proteomes" id="UP000315750"/>
    </source>
</evidence>
<dbReference type="Pfam" id="PF25944">
    <property type="entry name" value="Beta-barrel_RND"/>
    <property type="match status" value="1"/>
</dbReference>
<organism evidence="5 6">
    <name type="scientific">Aeoliella mucimassa</name>
    <dbReference type="NCBI Taxonomy" id="2527972"/>
    <lineage>
        <taxon>Bacteria</taxon>
        <taxon>Pseudomonadati</taxon>
        <taxon>Planctomycetota</taxon>
        <taxon>Planctomycetia</taxon>
        <taxon>Pirellulales</taxon>
        <taxon>Lacipirellulaceae</taxon>
        <taxon>Aeoliella</taxon>
    </lineage>
</organism>
<dbReference type="Gene3D" id="1.10.287.470">
    <property type="entry name" value="Helix hairpin bin"/>
    <property type="match status" value="1"/>
</dbReference>
<dbReference type="PROSITE" id="PS51257">
    <property type="entry name" value="PROKAR_LIPOPROTEIN"/>
    <property type="match status" value="1"/>
</dbReference>
<dbReference type="Pfam" id="PF25989">
    <property type="entry name" value="YknX_C"/>
    <property type="match status" value="1"/>
</dbReference>
<reference evidence="5 6" key="1">
    <citation type="submission" date="2019-02" db="EMBL/GenBank/DDBJ databases">
        <title>Deep-cultivation of Planctomycetes and their phenomic and genomic characterization uncovers novel biology.</title>
        <authorList>
            <person name="Wiegand S."/>
            <person name="Jogler M."/>
            <person name="Boedeker C."/>
            <person name="Pinto D."/>
            <person name="Vollmers J."/>
            <person name="Rivas-Marin E."/>
            <person name="Kohn T."/>
            <person name="Peeters S.H."/>
            <person name="Heuer A."/>
            <person name="Rast P."/>
            <person name="Oberbeckmann S."/>
            <person name="Bunk B."/>
            <person name="Jeske O."/>
            <person name="Meyerdierks A."/>
            <person name="Storesund J.E."/>
            <person name="Kallscheuer N."/>
            <person name="Luecker S."/>
            <person name="Lage O.M."/>
            <person name="Pohl T."/>
            <person name="Merkel B.J."/>
            <person name="Hornburger P."/>
            <person name="Mueller R.-W."/>
            <person name="Bruemmer F."/>
            <person name="Labrenz M."/>
            <person name="Spormann A.M."/>
            <person name="Op den Camp H."/>
            <person name="Overmann J."/>
            <person name="Amann R."/>
            <person name="Jetten M.S.M."/>
            <person name="Mascher T."/>
            <person name="Medema M.H."/>
            <person name="Devos D.P."/>
            <person name="Kaster A.-K."/>
            <person name="Ovreas L."/>
            <person name="Rohde M."/>
            <person name="Galperin M.Y."/>
            <person name="Jogler C."/>
        </authorList>
    </citation>
    <scope>NUCLEOTIDE SEQUENCE [LARGE SCALE GENOMIC DNA]</scope>
    <source>
        <strain evidence="5 6">Pan181</strain>
    </source>
</reference>
<dbReference type="PANTHER" id="PTHR30158:SF23">
    <property type="entry name" value="MULTIDRUG RESISTANCE PROTEIN MEXA"/>
    <property type="match status" value="1"/>
</dbReference>
<dbReference type="GO" id="GO:0030313">
    <property type="term" value="C:cell envelope"/>
    <property type="evidence" value="ECO:0007669"/>
    <property type="project" value="UniProtKB-SubCell"/>
</dbReference>
<keyword evidence="6" id="KW-1185">Reference proteome</keyword>
<dbReference type="RefSeq" id="WP_145247300.1">
    <property type="nucleotide sequence ID" value="NZ_CP036278.1"/>
</dbReference>
<dbReference type="PANTHER" id="PTHR30158">
    <property type="entry name" value="ACRA/E-RELATED COMPONENT OF DRUG EFFLUX TRANSPORTER"/>
    <property type="match status" value="1"/>
</dbReference>
<dbReference type="InterPro" id="IPR058626">
    <property type="entry name" value="MdtA-like_b-barrel"/>
</dbReference>
<protein>
    <submittedName>
        <fullName evidence="5">Efflux pump periplasmic linker BepF</fullName>
    </submittedName>
</protein>
<dbReference type="Proteomes" id="UP000315750">
    <property type="component" value="Chromosome"/>
</dbReference>
<dbReference type="Gene3D" id="2.40.30.170">
    <property type="match status" value="1"/>
</dbReference>
<dbReference type="Gene3D" id="2.40.420.20">
    <property type="match status" value="1"/>
</dbReference>
<dbReference type="Pfam" id="PF25917">
    <property type="entry name" value="BSH_RND"/>
    <property type="match status" value="1"/>
</dbReference>
<dbReference type="EMBL" id="CP036278">
    <property type="protein sequence ID" value="QDU56579.1"/>
    <property type="molecule type" value="Genomic_DNA"/>
</dbReference>
<feature type="domain" description="YknX-like C-terminal permuted SH3-like" evidence="4">
    <location>
        <begin position="280"/>
        <end position="347"/>
    </location>
</feature>
<dbReference type="KEGG" id="amuc:Pan181_27890"/>
<dbReference type="AlphaFoldDB" id="A0A518APC6"/>
<dbReference type="Gene3D" id="2.40.50.100">
    <property type="match status" value="1"/>
</dbReference>
<dbReference type="InterPro" id="IPR006143">
    <property type="entry name" value="RND_pump_MFP"/>
</dbReference>
<evidence type="ECO:0000256" key="1">
    <source>
        <dbReference type="ARBA" id="ARBA00009477"/>
    </source>
</evidence>
<dbReference type="GO" id="GO:0005886">
    <property type="term" value="C:plasma membrane"/>
    <property type="evidence" value="ECO:0007669"/>
    <property type="project" value="TreeGrafter"/>
</dbReference>
<proteinExistence type="inferred from homology"/>
<evidence type="ECO:0000259" key="4">
    <source>
        <dbReference type="Pfam" id="PF25989"/>
    </source>
</evidence>
<dbReference type="OrthoDB" id="9816569at2"/>
<dbReference type="GO" id="GO:0022857">
    <property type="term" value="F:transmembrane transporter activity"/>
    <property type="evidence" value="ECO:0007669"/>
    <property type="project" value="InterPro"/>
</dbReference>
<feature type="domain" description="Multidrug resistance protein MdtA-like beta-barrel" evidence="3">
    <location>
        <begin position="191"/>
        <end position="273"/>
    </location>
</feature>
<dbReference type="SUPFAM" id="SSF111369">
    <property type="entry name" value="HlyD-like secretion proteins"/>
    <property type="match status" value="1"/>
</dbReference>
<evidence type="ECO:0000259" key="3">
    <source>
        <dbReference type="Pfam" id="PF25944"/>
    </source>
</evidence>
<comment type="similarity">
    <text evidence="1">Belongs to the membrane fusion protein (MFP) (TC 8.A.1) family.</text>
</comment>
<evidence type="ECO:0000259" key="2">
    <source>
        <dbReference type="Pfam" id="PF25917"/>
    </source>
</evidence>
<name>A0A518APC6_9BACT</name>
<sequence>MRTPRSIVAFVAATCFIVSGCEKPEAEEHHEEHHRIIVTSPKVEDVTTTQLYVCQIHSCRHIEVCALDGGYLEKIPVNEGQSVNQGDLMFKILPTIYKAKLDSELAEADLARIEYENTKKLFEDKVVSDKEVALAKAKLDKALANAQLAQAELDFTDVRAPFPGIIDRLHHQQGSLIEDGDMLTTLSDNSTMWVYFNVPEARYLEYKTATKENAGDLHIELMLANGKQFNQHGKIGAIEADFNNETGNIAFRADFPNPEGLLRHGQTGTVVIKQVEENAVVIPQRATFEILAKRYVFVVEDDNIVHQHEIKVEHEMEDIFVIDSTLKASDKIVLEGIRQIRDGDEVEYEFSEPEVVLANLKYRAE</sequence>